<evidence type="ECO:0000256" key="1">
    <source>
        <dbReference type="SAM" id="MobiDB-lite"/>
    </source>
</evidence>
<dbReference type="AlphaFoldDB" id="A0A5J4VZP8"/>
<feature type="region of interest" description="Disordered" evidence="1">
    <location>
        <begin position="101"/>
        <end position="123"/>
    </location>
</feature>
<dbReference type="Proteomes" id="UP000324800">
    <property type="component" value="Unassembled WGS sequence"/>
</dbReference>
<accession>A0A5J4VZP8</accession>
<proteinExistence type="predicted"/>
<dbReference type="EMBL" id="SNRW01004097">
    <property type="protein sequence ID" value="KAA6388154.1"/>
    <property type="molecule type" value="Genomic_DNA"/>
</dbReference>
<evidence type="ECO:0000313" key="2">
    <source>
        <dbReference type="EMBL" id="KAA6388154.1"/>
    </source>
</evidence>
<reference evidence="2 3" key="1">
    <citation type="submission" date="2019-03" db="EMBL/GenBank/DDBJ databases">
        <title>Single cell metagenomics reveals metabolic interactions within the superorganism composed of flagellate Streblomastix strix and complex community of Bacteroidetes bacteria on its surface.</title>
        <authorList>
            <person name="Treitli S.C."/>
            <person name="Kolisko M."/>
            <person name="Husnik F."/>
            <person name="Keeling P."/>
            <person name="Hampl V."/>
        </authorList>
    </citation>
    <scope>NUCLEOTIDE SEQUENCE [LARGE SCALE GENOMIC DNA]</scope>
    <source>
        <strain evidence="2">ST1C</strain>
    </source>
</reference>
<name>A0A5J4VZP8_9EUKA</name>
<evidence type="ECO:0000313" key="3">
    <source>
        <dbReference type="Proteomes" id="UP000324800"/>
    </source>
</evidence>
<gene>
    <name evidence="2" type="ORF">EZS28_016321</name>
</gene>
<protein>
    <submittedName>
        <fullName evidence="2">Uncharacterized protein</fullName>
    </submittedName>
</protein>
<sequence>MDIVTEQEQFNLDNDTDPNIKYTERYPQKIYTQHKPKKSKKLAKDDLFQVIAQKQFPFKSKYDIIRKANYYGIPIHQTKNQFDIYPQTNTLEPHDYQLKPKQNLKDHTSHPTTIHGKLTKNSQ</sequence>
<organism evidence="2 3">
    <name type="scientific">Streblomastix strix</name>
    <dbReference type="NCBI Taxonomy" id="222440"/>
    <lineage>
        <taxon>Eukaryota</taxon>
        <taxon>Metamonada</taxon>
        <taxon>Preaxostyla</taxon>
        <taxon>Oxymonadida</taxon>
        <taxon>Streblomastigidae</taxon>
        <taxon>Streblomastix</taxon>
    </lineage>
</organism>
<comment type="caution">
    <text evidence="2">The sequence shown here is derived from an EMBL/GenBank/DDBJ whole genome shotgun (WGS) entry which is preliminary data.</text>
</comment>